<organism evidence="3 4">
    <name type="scientific">Zemynaea arenosa</name>
    <dbReference type="NCBI Taxonomy" id="2561931"/>
    <lineage>
        <taxon>Bacteria</taxon>
        <taxon>Pseudomonadati</taxon>
        <taxon>Pseudomonadota</taxon>
        <taxon>Betaproteobacteria</taxon>
        <taxon>Burkholderiales</taxon>
        <taxon>Oxalobacteraceae</taxon>
        <taxon>Telluria group</taxon>
        <taxon>Zemynaea</taxon>
    </lineage>
</organism>
<evidence type="ECO:0000313" key="4">
    <source>
        <dbReference type="Proteomes" id="UP000298438"/>
    </source>
</evidence>
<keyword evidence="2" id="KW-0812">Transmembrane</keyword>
<keyword evidence="2" id="KW-0472">Membrane</keyword>
<feature type="transmembrane region" description="Helical" evidence="2">
    <location>
        <begin position="49"/>
        <end position="73"/>
    </location>
</feature>
<evidence type="ECO:0000256" key="2">
    <source>
        <dbReference type="SAM" id="Phobius"/>
    </source>
</evidence>
<evidence type="ECO:0000256" key="1">
    <source>
        <dbReference type="SAM" id="MobiDB-lite"/>
    </source>
</evidence>
<dbReference type="AlphaFoldDB" id="A0A4Y9SHL7"/>
<feature type="region of interest" description="Disordered" evidence="1">
    <location>
        <begin position="1"/>
        <end position="25"/>
    </location>
</feature>
<dbReference type="EMBL" id="SPVF01000084">
    <property type="protein sequence ID" value="TFW24496.1"/>
    <property type="molecule type" value="Genomic_DNA"/>
</dbReference>
<keyword evidence="4" id="KW-1185">Reference proteome</keyword>
<dbReference type="OrthoDB" id="9790659at2"/>
<proteinExistence type="predicted"/>
<name>A0A4Y9SHL7_9BURK</name>
<feature type="region of interest" description="Disordered" evidence="1">
    <location>
        <begin position="79"/>
        <end position="103"/>
    </location>
</feature>
<accession>A0A4Y9SHL7</accession>
<sequence>MDNPDSSPTALSPRTSFAGRFNLHHDRASDEDIDRGIRAGVELHGATPWILMLAIVVASVGLNTNSTAVIIAARGSSAGPAWRSVRPARRPGTVPRTAGRSTG</sequence>
<feature type="compositionally biased region" description="Polar residues" evidence="1">
    <location>
        <begin position="1"/>
        <end position="15"/>
    </location>
</feature>
<comment type="caution">
    <text evidence="3">The sequence shown here is derived from an EMBL/GenBank/DDBJ whole genome shotgun (WGS) entry which is preliminary data.</text>
</comment>
<evidence type="ECO:0000313" key="3">
    <source>
        <dbReference type="EMBL" id="TFW24496.1"/>
    </source>
</evidence>
<protein>
    <submittedName>
        <fullName evidence="3">Uncharacterized protein</fullName>
    </submittedName>
</protein>
<keyword evidence="2" id="KW-1133">Transmembrane helix</keyword>
<reference evidence="3 4" key="1">
    <citation type="submission" date="2019-03" db="EMBL/GenBank/DDBJ databases">
        <title>Draft Genome Sequence of Massilia arenosa sp. nov., a Novel Massilia Species Isolated from a Sandy-loam Maize Soil.</title>
        <authorList>
            <person name="Raths R."/>
            <person name="Peta V."/>
            <person name="Bucking H."/>
        </authorList>
    </citation>
    <scope>NUCLEOTIDE SEQUENCE [LARGE SCALE GENOMIC DNA]</scope>
    <source>
        <strain evidence="3 4">MC02</strain>
    </source>
</reference>
<dbReference type="RefSeq" id="WP_135206325.1">
    <property type="nucleotide sequence ID" value="NZ_SPVF01000084.1"/>
</dbReference>
<dbReference type="Proteomes" id="UP000298438">
    <property type="component" value="Unassembled WGS sequence"/>
</dbReference>
<gene>
    <name evidence="3" type="ORF">E4L96_06075</name>
</gene>